<evidence type="ECO:0000313" key="3">
    <source>
        <dbReference type="EMBL" id="KAJ8424108.1"/>
    </source>
</evidence>
<dbReference type="Pfam" id="PF00498">
    <property type="entry name" value="FHA"/>
    <property type="match status" value="1"/>
</dbReference>
<comment type="caution">
    <text evidence="3">The sequence shown here is derived from an EMBL/GenBank/DDBJ whole genome shotgun (WGS) entry which is preliminary data.</text>
</comment>
<accession>A0A9Q1GQ60</accession>
<organism evidence="3 4">
    <name type="scientific">Carnegiea gigantea</name>
    <dbReference type="NCBI Taxonomy" id="171969"/>
    <lineage>
        <taxon>Eukaryota</taxon>
        <taxon>Viridiplantae</taxon>
        <taxon>Streptophyta</taxon>
        <taxon>Embryophyta</taxon>
        <taxon>Tracheophyta</taxon>
        <taxon>Spermatophyta</taxon>
        <taxon>Magnoliopsida</taxon>
        <taxon>eudicotyledons</taxon>
        <taxon>Gunneridae</taxon>
        <taxon>Pentapetalae</taxon>
        <taxon>Caryophyllales</taxon>
        <taxon>Cactineae</taxon>
        <taxon>Cactaceae</taxon>
        <taxon>Cactoideae</taxon>
        <taxon>Echinocereeae</taxon>
        <taxon>Carnegiea</taxon>
    </lineage>
</organism>
<evidence type="ECO:0000313" key="4">
    <source>
        <dbReference type="Proteomes" id="UP001153076"/>
    </source>
</evidence>
<dbReference type="OrthoDB" id="1728585at2759"/>
<feature type="compositionally biased region" description="Low complexity" evidence="1">
    <location>
        <begin position="1"/>
        <end position="35"/>
    </location>
</feature>
<proteinExistence type="predicted"/>
<dbReference type="Proteomes" id="UP001153076">
    <property type="component" value="Unassembled WGS sequence"/>
</dbReference>
<feature type="domain" description="FHA" evidence="2">
    <location>
        <begin position="157"/>
        <end position="227"/>
    </location>
</feature>
<dbReference type="SUPFAM" id="SSF49879">
    <property type="entry name" value="SMAD/FHA domain"/>
    <property type="match status" value="1"/>
</dbReference>
<feature type="region of interest" description="Disordered" evidence="1">
    <location>
        <begin position="1"/>
        <end position="73"/>
    </location>
</feature>
<keyword evidence="4" id="KW-1185">Reference proteome</keyword>
<dbReference type="EMBL" id="JAKOGI010001773">
    <property type="protein sequence ID" value="KAJ8424108.1"/>
    <property type="molecule type" value="Genomic_DNA"/>
</dbReference>
<name>A0A9Q1GQ60_9CARY</name>
<dbReference type="CDD" id="cd00060">
    <property type="entry name" value="FHA"/>
    <property type="match status" value="1"/>
</dbReference>
<reference evidence="3" key="1">
    <citation type="submission" date="2022-04" db="EMBL/GenBank/DDBJ databases">
        <title>Carnegiea gigantea Genome sequencing and assembly v2.</title>
        <authorList>
            <person name="Copetti D."/>
            <person name="Sanderson M.J."/>
            <person name="Burquez A."/>
            <person name="Wojciechowski M.F."/>
        </authorList>
    </citation>
    <scope>NUCLEOTIDE SEQUENCE</scope>
    <source>
        <strain evidence="3">SGP5-SGP5p</strain>
        <tissue evidence="3">Aerial part</tissue>
    </source>
</reference>
<evidence type="ECO:0000259" key="2">
    <source>
        <dbReference type="Pfam" id="PF00498"/>
    </source>
</evidence>
<dbReference type="InterPro" id="IPR000253">
    <property type="entry name" value="FHA_dom"/>
</dbReference>
<evidence type="ECO:0000256" key="1">
    <source>
        <dbReference type="SAM" id="MobiDB-lite"/>
    </source>
</evidence>
<gene>
    <name evidence="3" type="ORF">Cgig2_024546</name>
</gene>
<protein>
    <recommendedName>
        <fullName evidence="2">FHA domain-containing protein</fullName>
    </recommendedName>
</protein>
<sequence>MVSTRRSGSISSNNNSSSSNSNNNNTANNNNNNGSKRPSTSSADDKPPSPKRVKVENGGVAENSVGISGNSKEVCASPPVDPVDCVPMDPLLVAADGGAEAINSVKVDSAAPVSPPVPEGGLGVGDIGHALVPASVAVFTECLILQNENIDISELVYSIGSNRSCNFVLNDQTVSGTLCRIKHTQREGCIIAMLESMGSKGAVLVNGMVVKKNSSRLLRSGDEVIFGMIFQQLVMDVTVKAPLSVENAEVQSAVGKYLPVEKRSGDPSAVAGASILASLSNLRPDLSRWRTSGLSTPKSHQDSELSTHAVIQDGSEIELDGLEGNSTPNVECDNATDLGLTSKSIALDGNPDCSLEAGTVLEEGDEITGTSQPASTSAASLRCAAFKEDIRAGIVDGNTVEVSFDDFPYYLR</sequence>
<dbReference type="InterPro" id="IPR008984">
    <property type="entry name" value="SMAD_FHA_dom_sf"/>
</dbReference>
<dbReference type="AlphaFoldDB" id="A0A9Q1GQ60"/>
<dbReference type="Gene3D" id="2.60.200.20">
    <property type="match status" value="1"/>
</dbReference>